<evidence type="ECO:0000256" key="1">
    <source>
        <dbReference type="ARBA" id="ARBA00004651"/>
    </source>
</evidence>
<evidence type="ECO:0000313" key="11">
    <source>
        <dbReference type="Proteomes" id="UP000664357"/>
    </source>
</evidence>
<dbReference type="InterPro" id="IPR050367">
    <property type="entry name" value="APC_superfamily"/>
</dbReference>
<feature type="transmembrane region" description="Helical" evidence="9">
    <location>
        <begin position="9"/>
        <end position="30"/>
    </location>
</feature>
<organism evidence="10 11">
    <name type="scientific">Candidatus Enterococcus ferrettii</name>
    <dbReference type="NCBI Taxonomy" id="2815324"/>
    <lineage>
        <taxon>Bacteria</taxon>
        <taxon>Bacillati</taxon>
        <taxon>Bacillota</taxon>
        <taxon>Bacilli</taxon>
        <taxon>Lactobacillales</taxon>
        <taxon>Enterococcaceae</taxon>
        <taxon>Enterococcus</taxon>
    </lineage>
</organism>
<comment type="caution">
    <text evidence="10">The sequence shown here is derived from an EMBL/GenBank/DDBJ whole genome shotgun (WGS) entry which is preliminary data.</text>
</comment>
<dbReference type="InterPro" id="IPR004754">
    <property type="entry name" value="Amino_acid_antiprt"/>
</dbReference>
<dbReference type="RefSeq" id="WP_207704705.1">
    <property type="nucleotide sequence ID" value="NZ_JAFREL020000003.1"/>
</dbReference>
<keyword evidence="4" id="KW-1003">Cell membrane</keyword>
<evidence type="ECO:0000313" key="10">
    <source>
        <dbReference type="EMBL" id="MEO1771662.1"/>
    </source>
</evidence>
<dbReference type="Proteomes" id="UP000664357">
    <property type="component" value="Unassembled WGS sequence"/>
</dbReference>
<feature type="transmembrane region" description="Helical" evidence="9">
    <location>
        <begin position="100"/>
        <end position="120"/>
    </location>
</feature>
<dbReference type="Gene3D" id="1.20.1740.10">
    <property type="entry name" value="Amino acid/polyamine transporter I"/>
    <property type="match status" value="1"/>
</dbReference>
<feature type="transmembrane region" description="Helical" evidence="9">
    <location>
        <begin position="363"/>
        <end position="384"/>
    </location>
</feature>
<feature type="transmembrane region" description="Helical" evidence="9">
    <location>
        <begin position="126"/>
        <end position="144"/>
    </location>
</feature>
<keyword evidence="11" id="KW-1185">Reference proteome</keyword>
<dbReference type="Pfam" id="PF13520">
    <property type="entry name" value="AA_permease_2"/>
    <property type="match status" value="1"/>
</dbReference>
<protein>
    <submittedName>
        <fullName evidence="10">Arginine:ornithine antiporter/lysine permease</fullName>
    </submittedName>
</protein>
<dbReference type="PANTHER" id="PTHR42770:SF4">
    <property type="entry name" value="ARGININE_ORNITHINE ANTIPORTER-RELATED"/>
    <property type="match status" value="1"/>
</dbReference>
<comment type="subcellular location">
    <subcellularLocation>
        <location evidence="1">Cell membrane</location>
        <topology evidence="1">Multi-pass membrane protein</topology>
    </subcellularLocation>
</comment>
<reference evidence="10 11" key="2">
    <citation type="submission" date="2024-02" db="EMBL/GenBank/DDBJ databases">
        <title>The Genome Sequence of Enterococcus sp. DIV0159.</title>
        <authorList>
            <person name="Earl A."/>
            <person name="Manson A."/>
            <person name="Gilmore M."/>
            <person name="Sanders J."/>
            <person name="Shea T."/>
            <person name="Howe W."/>
            <person name="Livny J."/>
            <person name="Cuomo C."/>
            <person name="Neafsey D."/>
            <person name="Birren B."/>
        </authorList>
    </citation>
    <scope>NUCLEOTIDE SEQUENCE [LARGE SCALE GENOMIC DNA]</scope>
    <source>
        <strain evidence="10 11">665A</strain>
    </source>
</reference>
<feature type="transmembrane region" description="Helical" evidence="9">
    <location>
        <begin position="151"/>
        <end position="176"/>
    </location>
</feature>
<feature type="transmembrane region" description="Helical" evidence="9">
    <location>
        <begin position="446"/>
        <end position="463"/>
    </location>
</feature>
<feature type="transmembrane region" description="Helical" evidence="9">
    <location>
        <begin position="36"/>
        <end position="58"/>
    </location>
</feature>
<proteinExistence type="inferred from homology"/>
<keyword evidence="8 9" id="KW-0472">Membrane</keyword>
<feature type="transmembrane region" description="Helical" evidence="9">
    <location>
        <begin position="235"/>
        <end position="258"/>
    </location>
</feature>
<feature type="transmembrane region" description="Helical" evidence="9">
    <location>
        <begin position="416"/>
        <end position="434"/>
    </location>
</feature>
<feature type="transmembrane region" description="Helical" evidence="9">
    <location>
        <begin position="204"/>
        <end position="223"/>
    </location>
</feature>
<evidence type="ECO:0000256" key="4">
    <source>
        <dbReference type="ARBA" id="ARBA00022475"/>
    </source>
</evidence>
<feature type="transmembrane region" description="Helical" evidence="9">
    <location>
        <begin position="331"/>
        <end position="351"/>
    </location>
</feature>
<evidence type="ECO:0000256" key="5">
    <source>
        <dbReference type="ARBA" id="ARBA00022692"/>
    </source>
</evidence>
<evidence type="ECO:0000256" key="6">
    <source>
        <dbReference type="ARBA" id="ARBA00022970"/>
    </source>
</evidence>
<evidence type="ECO:0000256" key="2">
    <source>
        <dbReference type="ARBA" id="ARBA00008220"/>
    </source>
</evidence>
<dbReference type="PANTHER" id="PTHR42770">
    <property type="entry name" value="AMINO ACID TRANSPORTER-RELATED"/>
    <property type="match status" value="1"/>
</dbReference>
<evidence type="ECO:0000256" key="7">
    <source>
        <dbReference type="ARBA" id="ARBA00022989"/>
    </source>
</evidence>
<evidence type="ECO:0000256" key="9">
    <source>
        <dbReference type="SAM" id="Phobius"/>
    </source>
</evidence>
<feature type="transmembrane region" description="Helical" evidence="9">
    <location>
        <begin position="391"/>
        <end position="410"/>
    </location>
</feature>
<keyword evidence="5 9" id="KW-0812">Transmembrane</keyword>
<feature type="transmembrane region" description="Helical" evidence="9">
    <location>
        <begin position="278"/>
        <end position="301"/>
    </location>
</feature>
<dbReference type="NCBIfam" id="TIGR00905">
    <property type="entry name" value="2A0302"/>
    <property type="match status" value="1"/>
</dbReference>
<keyword evidence="6" id="KW-0029">Amino-acid transport</keyword>
<keyword evidence="7 9" id="KW-1133">Transmembrane helix</keyword>
<reference evidence="10 11" key="1">
    <citation type="submission" date="2021-03" db="EMBL/GenBank/DDBJ databases">
        <authorList>
            <person name="Gilmore M.S."/>
            <person name="Schwartzman J."/>
            <person name="Van Tyne D."/>
            <person name="Martin M."/>
            <person name="Earl A.M."/>
            <person name="Manson A.L."/>
            <person name="Straub T."/>
            <person name="Salamzade R."/>
            <person name="Saavedra J."/>
            <person name="Lebreton F."/>
            <person name="Prichula J."/>
            <person name="Schaufler K."/>
            <person name="Gaca A."/>
            <person name="Sgardioli B."/>
            <person name="Wagenaar J."/>
            <person name="Strong T."/>
        </authorList>
    </citation>
    <scope>NUCLEOTIDE SEQUENCE [LARGE SCALE GENOMIC DNA]</scope>
    <source>
        <strain evidence="10 11">665A</strain>
    </source>
</reference>
<sequence>MENSEEKIGLFPLIGIIVSAIVGAGIFNLMKEMANTASVGVTIIGWIIAGVGMGSLAFCMENLNNKRPDLDSGIFSYAQEGFGDYIGFNSVWGYWISVNIGNVAFGTLLFSALGYFFPVFGNGQNVFSILGASIVLWIIHFMILRGLDKATLLNAVVMIAKMIPILIFIVCILFAFNKDVFFEDFWGNLASNGSSSSIFEQLKGTVLVTVWVFIGIEGAVVFSSRAKKRSDVGKATLLGFAAVTLIYATVTVFSYGILSQQQLQALPNPAMAFVLEHIIGRPGAIIVNLGVIVAIFGAWIANTLLAEEVAYQAGVQGLFPKIFTKENENKMPINSTIITNVTIQVMLLSFLVTNEAYSLLSKLSSSTILLPYTCVALFQMKLIWQSKEKSTIKNIMVGVIATVYMLWLILASGSTFIILTILALCPGSIMYIYVKRKKEERVFTNYEWVFFIMVLLLSIYGLSQLPTLLAA</sequence>
<name>A0ABV0ESN8_9ENTE</name>
<comment type="similarity">
    <text evidence="2">Belongs to the amino acid-polyamine-organocation (APC) superfamily. Basic amino acid/polyamine antiporter (APA) (TC 2.A.3.2) family.</text>
</comment>
<evidence type="ECO:0000256" key="8">
    <source>
        <dbReference type="ARBA" id="ARBA00023136"/>
    </source>
</evidence>
<dbReference type="InterPro" id="IPR002293">
    <property type="entry name" value="AA/rel_permease1"/>
</dbReference>
<dbReference type="PIRSF" id="PIRSF006060">
    <property type="entry name" value="AA_transporter"/>
    <property type="match status" value="1"/>
</dbReference>
<accession>A0ABV0ESN8</accession>
<dbReference type="EMBL" id="JAFREL020000003">
    <property type="protein sequence ID" value="MEO1771662.1"/>
    <property type="molecule type" value="Genomic_DNA"/>
</dbReference>
<evidence type="ECO:0000256" key="3">
    <source>
        <dbReference type="ARBA" id="ARBA00022448"/>
    </source>
</evidence>
<keyword evidence="3" id="KW-0813">Transport</keyword>
<gene>
    <name evidence="10" type="ORF">JZO67_003643</name>
</gene>